<proteinExistence type="predicted"/>
<dbReference type="EMBL" id="QGMZ01000024">
    <property type="protein sequence ID" value="PWR72936.1"/>
    <property type="molecule type" value="Genomic_DNA"/>
</dbReference>
<accession>A0A2V2N5A3</accession>
<gene>
    <name evidence="1" type="ORF">DLD82_11755</name>
</gene>
<organism evidence="1 2">
    <name type="scientific">Methanospirillum stamsii</name>
    <dbReference type="NCBI Taxonomy" id="1277351"/>
    <lineage>
        <taxon>Archaea</taxon>
        <taxon>Methanobacteriati</taxon>
        <taxon>Methanobacteriota</taxon>
        <taxon>Stenosarchaea group</taxon>
        <taxon>Methanomicrobia</taxon>
        <taxon>Methanomicrobiales</taxon>
        <taxon>Methanospirillaceae</taxon>
        <taxon>Methanospirillum</taxon>
    </lineage>
</organism>
<dbReference type="GeneID" id="97609096"/>
<protein>
    <recommendedName>
        <fullName evidence="3">DUF2551 domain-containing protein</fullName>
    </recommendedName>
</protein>
<comment type="caution">
    <text evidence="1">The sequence shown here is derived from an EMBL/GenBank/DDBJ whole genome shotgun (WGS) entry which is preliminary data.</text>
</comment>
<reference evidence="1 2" key="1">
    <citation type="submission" date="2018-05" db="EMBL/GenBank/DDBJ databases">
        <title>Draft genome of Methanospirillum stamsii Pt1.</title>
        <authorList>
            <person name="Dueholm M.S."/>
            <person name="Nielsen P.H."/>
            <person name="Bakmann L.F."/>
            <person name="Otzen D.E."/>
        </authorList>
    </citation>
    <scope>NUCLEOTIDE SEQUENCE [LARGE SCALE GENOMIC DNA]</scope>
    <source>
        <strain evidence="1 2">Pt1</strain>
    </source>
</reference>
<dbReference type="InterPro" id="IPR020501">
    <property type="entry name" value="Uncharacterised_AF1218"/>
</dbReference>
<keyword evidence="2" id="KW-1185">Reference proteome</keyword>
<evidence type="ECO:0008006" key="3">
    <source>
        <dbReference type="Google" id="ProtNLM"/>
    </source>
</evidence>
<evidence type="ECO:0000313" key="2">
    <source>
        <dbReference type="Proteomes" id="UP000245934"/>
    </source>
</evidence>
<dbReference type="Pfam" id="PF10826">
    <property type="entry name" value="DUF2551"/>
    <property type="match status" value="1"/>
</dbReference>
<dbReference type="OrthoDB" id="120695at2157"/>
<dbReference type="AlphaFoldDB" id="A0A2V2N5A3"/>
<sequence length="140" mass="16384">MRRRVRVVYSLNHHLKQISGHVVDKRRNLMIPDLKTESMTMQLREQIVEQRLRAWISGDPNGVRRAALALFLHRKDLSIEEIHEYLVRSYPVTYHGVGGMIGLVSSRIGILQGIRDEKKRCRIYRLKEKDVLCVKRILAS</sequence>
<dbReference type="RefSeq" id="WP_109941320.1">
    <property type="nucleotide sequence ID" value="NZ_CP176366.1"/>
</dbReference>
<dbReference type="Proteomes" id="UP000245934">
    <property type="component" value="Unassembled WGS sequence"/>
</dbReference>
<name>A0A2V2N5A3_9EURY</name>
<evidence type="ECO:0000313" key="1">
    <source>
        <dbReference type="EMBL" id="PWR72936.1"/>
    </source>
</evidence>